<organism evidence="2 3">
    <name type="scientific">Ardenticatena maritima</name>
    <dbReference type="NCBI Taxonomy" id="872965"/>
    <lineage>
        <taxon>Bacteria</taxon>
        <taxon>Bacillati</taxon>
        <taxon>Chloroflexota</taxon>
        <taxon>Ardenticatenia</taxon>
        <taxon>Ardenticatenales</taxon>
        <taxon>Ardenticatenaceae</taxon>
        <taxon>Ardenticatena</taxon>
    </lineage>
</organism>
<dbReference type="InterPro" id="IPR003741">
    <property type="entry name" value="LUD_dom"/>
</dbReference>
<dbReference type="Pfam" id="PF02589">
    <property type="entry name" value="LUD_dom"/>
    <property type="match status" value="1"/>
</dbReference>
<dbReference type="AlphaFoldDB" id="A0A0P6YX68"/>
<feature type="domain" description="LUD" evidence="1">
    <location>
        <begin position="4"/>
        <end position="177"/>
    </location>
</feature>
<evidence type="ECO:0000259" key="1">
    <source>
        <dbReference type="Pfam" id="PF02589"/>
    </source>
</evidence>
<accession>A0A0P6YX68</accession>
<evidence type="ECO:0000313" key="2">
    <source>
        <dbReference type="EMBL" id="KPL89812.1"/>
    </source>
</evidence>
<dbReference type="PANTHER" id="PTHR43682">
    <property type="entry name" value="LACTATE UTILIZATION PROTEIN C"/>
    <property type="match status" value="1"/>
</dbReference>
<dbReference type="EMBL" id="LGKN01000003">
    <property type="protein sequence ID" value="KPL89812.1"/>
    <property type="molecule type" value="Genomic_DNA"/>
</dbReference>
<dbReference type="Gene3D" id="3.40.50.10420">
    <property type="entry name" value="NagB/RpiA/CoA transferase-like"/>
    <property type="match status" value="1"/>
</dbReference>
<dbReference type="PANTHER" id="PTHR43682:SF1">
    <property type="entry name" value="LACTATE UTILIZATION PROTEIN C"/>
    <property type="match status" value="1"/>
</dbReference>
<reference evidence="2 3" key="1">
    <citation type="submission" date="2015-07" db="EMBL/GenBank/DDBJ databases">
        <title>Whole genome sequence of Ardenticatena maritima DSM 23922.</title>
        <authorList>
            <person name="Hemp J."/>
            <person name="Ward L.M."/>
            <person name="Pace L.A."/>
            <person name="Fischer W.W."/>
        </authorList>
    </citation>
    <scope>NUCLEOTIDE SEQUENCE [LARGE SCALE GENOMIC DNA]</scope>
    <source>
        <strain evidence="2 3">110S</strain>
    </source>
</reference>
<gene>
    <name evidence="2" type="ORF">SE16_04315</name>
</gene>
<name>A0A0P6YX68_9CHLR</name>
<evidence type="ECO:0000313" key="3">
    <source>
        <dbReference type="Proteomes" id="UP000050502"/>
    </source>
</evidence>
<sequence length="185" mass="20074">MSTRFTEALTAAGGEVIRVATYDEARTRLLALLDEIHANRVALNDEPLLRRLALPEHAQRPIEWHIVGDDQNALRTFCAHADVGITAAECALAETGTVVVQSGRGKSRLVSLLPPVHIAVLTSDQLTTDLFTWAEHHRPTHMPANLVFISGPSKTADIEQTLAIGVHGPKRFIALLIETARGATP</sequence>
<dbReference type="PATRIC" id="fig|872965.6.peg.836"/>
<proteinExistence type="predicted"/>
<dbReference type="InterPro" id="IPR037171">
    <property type="entry name" value="NagB/RpiA_transferase-like"/>
</dbReference>
<dbReference type="SUPFAM" id="SSF100950">
    <property type="entry name" value="NagB/RpiA/CoA transferase-like"/>
    <property type="match status" value="1"/>
</dbReference>
<dbReference type="InterPro" id="IPR024185">
    <property type="entry name" value="FTHF_cligase-like_sf"/>
</dbReference>
<comment type="caution">
    <text evidence="2">The sequence shown here is derived from an EMBL/GenBank/DDBJ whole genome shotgun (WGS) entry which is preliminary data.</text>
</comment>
<dbReference type="Proteomes" id="UP000050502">
    <property type="component" value="Unassembled WGS sequence"/>
</dbReference>
<protein>
    <recommendedName>
        <fullName evidence="1">LUD domain-containing protein</fullName>
    </recommendedName>
</protein>